<gene>
    <name evidence="2" type="ORF">COT44_01045</name>
</gene>
<feature type="domain" description="Glycosyltransferase 2-like" evidence="1">
    <location>
        <begin position="10"/>
        <end position="134"/>
    </location>
</feature>
<dbReference type="CDD" id="cd02511">
    <property type="entry name" value="Beta4Glucosyltransferase"/>
    <property type="match status" value="1"/>
</dbReference>
<name>A0A2M6XDW3_9BACT</name>
<evidence type="ECO:0000313" key="2">
    <source>
        <dbReference type="EMBL" id="PIU03852.1"/>
    </source>
</evidence>
<accession>A0A2M6XDW3</accession>
<dbReference type="PANTHER" id="PTHR43630">
    <property type="entry name" value="POLY-BETA-1,6-N-ACETYL-D-GLUCOSAMINE SYNTHASE"/>
    <property type="match status" value="1"/>
</dbReference>
<evidence type="ECO:0000259" key="1">
    <source>
        <dbReference type="Pfam" id="PF00535"/>
    </source>
</evidence>
<sequence length="296" mass="34842">MIEFKKMKISVVINTFDEEKNILRAITSVKDFANEIVVCDMFSEDKTVEIAKKLGAKIITHKKTDFVEPARNFAVEQATGDWIFVLDADEEISVDLANQLKQLAQEDKTDYVSLPRKNIIFGKWMEHSRWWPDYLVRFFKKGKVVWSDRIHQPPETSGKEFKLDAIEQNAIIHYNYNTLDQYLERMVRYSRIQSVQLQENGYNFNWCDLIRKPTSEFLSRYFAGEGYKDGLHGFCLALLQSLSEFLVYIRVWESQKFKEVEEAEIVNEVNKAANEADFWLVQKSNNPFKKILHKLR</sequence>
<organism evidence="2 3">
    <name type="scientific">Candidatus Shapirobacteria bacterium CG08_land_8_20_14_0_20_39_18</name>
    <dbReference type="NCBI Taxonomy" id="1974883"/>
    <lineage>
        <taxon>Bacteria</taxon>
        <taxon>Candidatus Shapironibacteriota</taxon>
    </lineage>
</organism>
<dbReference type="Gene3D" id="3.90.550.10">
    <property type="entry name" value="Spore Coat Polysaccharide Biosynthesis Protein SpsA, Chain A"/>
    <property type="match status" value="1"/>
</dbReference>
<dbReference type="PANTHER" id="PTHR43630:SF2">
    <property type="entry name" value="GLYCOSYLTRANSFERASE"/>
    <property type="match status" value="1"/>
</dbReference>
<dbReference type="Pfam" id="PF00535">
    <property type="entry name" value="Glycos_transf_2"/>
    <property type="match status" value="1"/>
</dbReference>
<dbReference type="EMBL" id="PEYO01000005">
    <property type="protein sequence ID" value="PIU03852.1"/>
    <property type="molecule type" value="Genomic_DNA"/>
</dbReference>
<protein>
    <recommendedName>
        <fullName evidence="1">Glycosyltransferase 2-like domain-containing protein</fullName>
    </recommendedName>
</protein>
<comment type="caution">
    <text evidence="2">The sequence shown here is derived from an EMBL/GenBank/DDBJ whole genome shotgun (WGS) entry which is preliminary data.</text>
</comment>
<dbReference type="Proteomes" id="UP000228996">
    <property type="component" value="Unassembled WGS sequence"/>
</dbReference>
<dbReference type="AlphaFoldDB" id="A0A2M6XDW3"/>
<evidence type="ECO:0000313" key="3">
    <source>
        <dbReference type="Proteomes" id="UP000228996"/>
    </source>
</evidence>
<dbReference type="InterPro" id="IPR001173">
    <property type="entry name" value="Glyco_trans_2-like"/>
</dbReference>
<dbReference type="SUPFAM" id="SSF53448">
    <property type="entry name" value="Nucleotide-diphospho-sugar transferases"/>
    <property type="match status" value="1"/>
</dbReference>
<dbReference type="InterPro" id="IPR029044">
    <property type="entry name" value="Nucleotide-diphossugar_trans"/>
</dbReference>
<reference evidence="3" key="1">
    <citation type="submission" date="2017-09" db="EMBL/GenBank/DDBJ databases">
        <title>Depth-based differentiation of microbial function through sediment-hosted aquifers and enrichment of novel symbionts in the deep terrestrial subsurface.</title>
        <authorList>
            <person name="Probst A.J."/>
            <person name="Ladd B."/>
            <person name="Jarett J.K."/>
            <person name="Geller-Mcgrath D.E."/>
            <person name="Sieber C.M.K."/>
            <person name="Emerson J.B."/>
            <person name="Anantharaman K."/>
            <person name="Thomas B.C."/>
            <person name="Malmstrom R."/>
            <person name="Stieglmeier M."/>
            <person name="Klingl A."/>
            <person name="Woyke T."/>
            <person name="Ryan C.M."/>
            <person name="Banfield J.F."/>
        </authorList>
    </citation>
    <scope>NUCLEOTIDE SEQUENCE [LARGE SCALE GENOMIC DNA]</scope>
</reference>
<proteinExistence type="predicted"/>